<dbReference type="EMBL" id="LSSL01000779">
    <property type="protein sequence ID" value="OLY83713.1"/>
    <property type="molecule type" value="Genomic_DNA"/>
</dbReference>
<dbReference type="OrthoDB" id="5595522at2759"/>
<dbReference type="AlphaFoldDB" id="A0A1R0H3Q7"/>
<evidence type="ECO:0000256" key="1">
    <source>
        <dbReference type="SAM" id="MobiDB-lite"/>
    </source>
</evidence>
<proteinExistence type="predicted"/>
<accession>A0A1R0H3Q7</accession>
<feature type="signal peptide" evidence="2">
    <location>
        <begin position="1"/>
        <end position="21"/>
    </location>
</feature>
<organism evidence="3 4">
    <name type="scientific">Smittium mucronatum</name>
    <dbReference type="NCBI Taxonomy" id="133383"/>
    <lineage>
        <taxon>Eukaryota</taxon>
        <taxon>Fungi</taxon>
        <taxon>Fungi incertae sedis</taxon>
        <taxon>Zoopagomycota</taxon>
        <taxon>Kickxellomycotina</taxon>
        <taxon>Harpellomycetes</taxon>
        <taxon>Harpellales</taxon>
        <taxon>Legeriomycetaceae</taxon>
        <taxon>Smittium</taxon>
    </lineage>
</organism>
<feature type="region of interest" description="Disordered" evidence="1">
    <location>
        <begin position="142"/>
        <end position="178"/>
    </location>
</feature>
<keyword evidence="2" id="KW-0732">Signal</keyword>
<reference evidence="3 4" key="1">
    <citation type="journal article" date="2016" name="Mol. Biol. Evol.">
        <title>Genome-Wide Survey of Gut Fungi (Harpellales) Reveals the First Horizontally Transferred Ubiquitin Gene from a Mosquito Host.</title>
        <authorList>
            <person name="Wang Y."/>
            <person name="White M.M."/>
            <person name="Kvist S."/>
            <person name="Moncalvo J.M."/>
        </authorList>
    </citation>
    <scope>NUCLEOTIDE SEQUENCE [LARGE SCALE GENOMIC DNA]</scope>
    <source>
        <strain evidence="3 4">ALG-7-W6</strain>
    </source>
</reference>
<evidence type="ECO:0000313" key="4">
    <source>
        <dbReference type="Proteomes" id="UP000187455"/>
    </source>
</evidence>
<sequence>MKVSNILISTTASLAVVYSQACPDYPTTCVNDLYLAVCTNGSWSTEACGDSDYCMTMMPGMVHCMKRPPNFTPNTDISGASGSQTATQASDTWIMTSDTWIMPSDMNMADGSSSAAASSSSAAASSSVAATSSSVASSSSAAASSSAASSSSSQSGSSSSSRSASASTSSSTTQSGDSPVLKGSMLIGAFASAVAIIFSLI</sequence>
<name>A0A1R0H3Q7_9FUNG</name>
<feature type="chain" id="PRO_5010345170" evidence="2">
    <location>
        <begin position="22"/>
        <end position="201"/>
    </location>
</feature>
<evidence type="ECO:0000313" key="3">
    <source>
        <dbReference type="EMBL" id="OLY83713.1"/>
    </source>
</evidence>
<dbReference type="Proteomes" id="UP000187455">
    <property type="component" value="Unassembled WGS sequence"/>
</dbReference>
<protein>
    <submittedName>
        <fullName evidence="3">Uncharacterized protein</fullName>
    </submittedName>
</protein>
<comment type="caution">
    <text evidence="3">The sequence shown here is derived from an EMBL/GenBank/DDBJ whole genome shotgun (WGS) entry which is preliminary data.</text>
</comment>
<evidence type="ECO:0000256" key="2">
    <source>
        <dbReference type="SAM" id="SignalP"/>
    </source>
</evidence>
<feature type="compositionally biased region" description="Low complexity" evidence="1">
    <location>
        <begin position="142"/>
        <end position="175"/>
    </location>
</feature>
<gene>
    <name evidence="3" type="ORF">AYI68_g2138</name>
</gene>
<keyword evidence="4" id="KW-1185">Reference proteome</keyword>